<evidence type="ECO:0000313" key="17">
    <source>
        <dbReference type="Ensembl" id="ENSMNEP00000005708.1"/>
    </source>
</evidence>
<evidence type="ECO:0000256" key="4">
    <source>
        <dbReference type="ARBA" id="ARBA00007507"/>
    </source>
</evidence>
<dbReference type="CDD" id="cd00879">
    <property type="entry name" value="Sar1"/>
    <property type="match status" value="1"/>
</dbReference>
<dbReference type="OMA" id="PLETFMC"/>
<dbReference type="Gene3D" id="3.40.50.300">
    <property type="entry name" value="P-loop containing nucleotide triphosphate hydrolases"/>
    <property type="match status" value="1"/>
</dbReference>
<reference evidence="17" key="1">
    <citation type="submission" date="2025-08" db="UniProtKB">
        <authorList>
            <consortium name="Ensembl"/>
        </authorList>
    </citation>
    <scope>IDENTIFICATION</scope>
</reference>
<evidence type="ECO:0000256" key="11">
    <source>
        <dbReference type="ARBA" id="ARBA00023034"/>
    </source>
</evidence>
<feature type="binding site" evidence="16">
    <location>
        <position position="39"/>
    </location>
    <ligand>
        <name>Mg(2+)</name>
        <dbReference type="ChEBI" id="CHEBI:18420"/>
    </ligand>
</feature>
<dbReference type="GO" id="GO:0003925">
    <property type="term" value="F:G protein activity"/>
    <property type="evidence" value="ECO:0007669"/>
    <property type="project" value="UniProtKB-EC"/>
</dbReference>
<dbReference type="EC" id="3.6.5.2" evidence="5"/>
<dbReference type="AlphaFoldDB" id="A0A2K6B2U2"/>
<feature type="binding site" evidence="14">
    <location>
        <position position="39"/>
    </location>
    <ligand>
        <name>GTP</name>
        <dbReference type="ChEBI" id="CHEBI:37565"/>
    </ligand>
</feature>
<keyword evidence="18" id="KW-1185">Reference proteome</keyword>
<proteinExistence type="inferred from homology"/>
<dbReference type="PRINTS" id="PR00328">
    <property type="entry name" value="SAR1GTPBP"/>
</dbReference>
<dbReference type="InterPro" id="IPR006687">
    <property type="entry name" value="Small_GTPase_SAR1"/>
</dbReference>
<dbReference type="GO" id="GO:0005525">
    <property type="term" value="F:GTP binding"/>
    <property type="evidence" value="ECO:0007669"/>
    <property type="project" value="UniProtKB-KW"/>
</dbReference>
<dbReference type="Proteomes" id="UP000233120">
    <property type="component" value="Unassembled WGS sequence"/>
</dbReference>
<feature type="binding site" evidence="14">
    <location>
        <position position="181"/>
    </location>
    <ligand>
        <name>GTP</name>
        <dbReference type="ChEBI" id="CHEBI:37565"/>
    </ligand>
</feature>
<evidence type="ECO:0000256" key="15">
    <source>
        <dbReference type="PIRSR" id="PIRSR606689-1"/>
    </source>
</evidence>
<evidence type="ECO:0000256" key="3">
    <source>
        <dbReference type="ARBA" id="ARBA00004656"/>
    </source>
</evidence>
<accession>A0A2K6B2U2</accession>
<dbReference type="Bgee" id="ENSMNEG00000025951">
    <property type="expression patterns" value="Expressed in pituitary gland and 4 other cell types or tissues"/>
</dbReference>
<keyword evidence="9" id="KW-0931">ER-Golgi transport</keyword>
<evidence type="ECO:0000256" key="13">
    <source>
        <dbReference type="ARBA" id="ARBA00047660"/>
    </source>
</evidence>
<feature type="binding site" evidence="14">
    <location>
        <position position="37"/>
    </location>
    <ligand>
        <name>GTP</name>
        <dbReference type="ChEBI" id="CHEBI:37565"/>
    </ligand>
</feature>
<evidence type="ECO:0000256" key="5">
    <source>
        <dbReference type="ARBA" id="ARBA00011984"/>
    </source>
</evidence>
<feature type="binding site" evidence="15">
    <location>
        <begin position="134"/>
        <end position="137"/>
    </location>
    <ligand>
        <name>GTP</name>
        <dbReference type="ChEBI" id="CHEBI:37565"/>
    </ligand>
</feature>
<name>A0A2K6B2U2_MACNE</name>
<evidence type="ECO:0000313" key="18">
    <source>
        <dbReference type="Proteomes" id="UP000233120"/>
    </source>
</evidence>
<keyword evidence="6" id="KW-0813">Transport</keyword>
<dbReference type="GO" id="GO:0046872">
    <property type="term" value="F:metal ion binding"/>
    <property type="evidence" value="ECO:0007669"/>
    <property type="project" value="UniProtKB-KW"/>
</dbReference>
<keyword evidence="7 14" id="KW-0547">Nucleotide-binding</keyword>
<dbReference type="PROSITE" id="PS51417">
    <property type="entry name" value="ARF"/>
    <property type="match status" value="1"/>
</dbReference>
<reference evidence="17" key="2">
    <citation type="submission" date="2025-09" db="UniProtKB">
        <authorList>
            <consortium name="Ensembl"/>
        </authorList>
    </citation>
    <scope>IDENTIFICATION</scope>
</reference>
<feature type="binding site" evidence="14">
    <location>
        <position position="35"/>
    </location>
    <ligand>
        <name>GTP</name>
        <dbReference type="ChEBI" id="CHEBI:37565"/>
    </ligand>
</feature>
<keyword evidence="11" id="KW-0333">Golgi apparatus</keyword>
<evidence type="ECO:0000256" key="8">
    <source>
        <dbReference type="ARBA" id="ARBA00022824"/>
    </source>
</evidence>
<dbReference type="SUPFAM" id="SSF52540">
    <property type="entry name" value="P-loop containing nucleoside triphosphate hydrolases"/>
    <property type="match status" value="1"/>
</dbReference>
<dbReference type="Pfam" id="PF00025">
    <property type="entry name" value="Arf"/>
    <property type="match status" value="1"/>
</dbReference>
<feature type="binding site" evidence="14">
    <location>
        <position position="135"/>
    </location>
    <ligand>
        <name>GTP</name>
        <dbReference type="ChEBI" id="CHEBI:37565"/>
    </ligand>
</feature>
<evidence type="ECO:0000256" key="16">
    <source>
        <dbReference type="PIRSR" id="PIRSR606689-2"/>
    </source>
</evidence>
<dbReference type="GO" id="GO:0016192">
    <property type="term" value="P:vesicle-mediated transport"/>
    <property type="evidence" value="ECO:0007669"/>
    <property type="project" value="UniProtKB-KW"/>
</dbReference>
<evidence type="ECO:0000256" key="2">
    <source>
        <dbReference type="ARBA" id="ARBA00004555"/>
    </source>
</evidence>
<dbReference type="FunFam" id="3.40.50.300:FF:003546">
    <property type="entry name" value="Uncharacterized protein"/>
    <property type="match status" value="1"/>
</dbReference>
<dbReference type="GO" id="GO:0006886">
    <property type="term" value="P:intracellular protein transport"/>
    <property type="evidence" value="ECO:0007669"/>
    <property type="project" value="InterPro"/>
</dbReference>
<feature type="binding site" evidence="14">
    <location>
        <position position="134"/>
    </location>
    <ligand>
        <name>GTP</name>
        <dbReference type="ChEBI" id="CHEBI:37565"/>
    </ligand>
</feature>
<evidence type="ECO:0000256" key="14">
    <source>
        <dbReference type="PIRSR" id="PIRSR606687-2"/>
    </source>
</evidence>
<sequence>MSFIFEWIYRGFSSVPQFLGLDKKSGKLGFLGLNNTGKTILLHMIKDDRLGQHIPTLHLTSEELTIAGMTFTTFHLGRHEQACRVWKNCLPAMNGIVFLVDCADLSYLMESKVELNALMTDETISNVPILILGNKIDRTDTINAEKLREIFELYGQTTRKGNVTLKELNVHPVEVFMCSALRGKKGGRHISETVDLGSAPTLST</sequence>
<keyword evidence="8" id="KW-0256">Endoplasmic reticulum</keyword>
<dbReference type="SMART" id="SM00177">
    <property type="entry name" value="ARF"/>
    <property type="match status" value="1"/>
</dbReference>
<comment type="catalytic activity">
    <reaction evidence="13">
        <text>GTP + H2O = GDP + phosphate + H(+)</text>
        <dbReference type="Rhea" id="RHEA:19669"/>
        <dbReference type="ChEBI" id="CHEBI:15377"/>
        <dbReference type="ChEBI" id="CHEBI:15378"/>
        <dbReference type="ChEBI" id="CHEBI:37565"/>
        <dbReference type="ChEBI" id="CHEBI:43474"/>
        <dbReference type="ChEBI" id="CHEBI:58189"/>
        <dbReference type="EC" id="3.6.5.2"/>
    </reaction>
    <physiologicalReaction direction="left-to-right" evidence="13">
        <dbReference type="Rhea" id="RHEA:19670"/>
    </physiologicalReaction>
</comment>
<evidence type="ECO:0000256" key="7">
    <source>
        <dbReference type="ARBA" id="ARBA00022741"/>
    </source>
</evidence>
<feature type="binding site" evidence="16">
    <location>
        <position position="56"/>
    </location>
    <ligand>
        <name>Mg(2+)</name>
        <dbReference type="ChEBI" id="CHEBI:18420"/>
    </ligand>
</feature>
<organism evidence="17 18">
    <name type="scientific">Macaca nemestrina</name>
    <name type="common">Pig-tailed macaque</name>
    <dbReference type="NCBI Taxonomy" id="9545"/>
    <lineage>
        <taxon>Eukaryota</taxon>
        <taxon>Metazoa</taxon>
        <taxon>Chordata</taxon>
        <taxon>Craniata</taxon>
        <taxon>Vertebrata</taxon>
        <taxon>Euteleostomi</taxon>
        <taxon>Mammalia</taxon>
        <taxon>Eutheria</taxon>
        <taxon>Euarchontoglires</taxon>
        <taxon>Primates</taxon>
        <taxon>Haplorrhini</taxon>
        <taxon>Catarrhini</taxon>
        <taxon>Cercopithecidae</taxon>
        <taxon>Cercopithecinae</taxon>
        <taxon>Macaca</taxon>
    </lineage>
</organism>
<evidence type="ECO:0000256" key="1">
    <source>
        <dbReference type="ARBA" id="ARBA00004240"/>
    </source>
</evidence>
<evidence type="ECO:0000256" key="12">
    <source>
        <dbReference type="ARBA" id="ARBA00023134"/>
    </source>
</evidence>
<dbReference type="PROSITE" id="PS51422">
    <property type="entry name" value="SAR1"/>
    <property type="match status" value="1"/>
</dbReference>
<keyword evidence="16" id="KW-0460">Magnesium</keyword>
<dbReference type="Ensembl" id="ENSMNET00000028454.1">
    <property type="protein sequence ID" value="ENSMNEP00000005708.1"/>
    <property type="gene ID" value="ENSMNEG00000025951.1"/>
</dbReference>
<dbReference type="PANTHER" id="PTHR45684">
    <property type="entry name" value="RE74312P"/>
    <property type="match status" value="1"/>
</dbReference>
<comment type="similarity">
    <text evidence="4">Belongs to the small GTPase superfamily. SAR1 family.</text>
</comment>
<evidence type="ECO:0000256" key="10">
    <source>
        <dbReference type="ARBA" id="ARBA00022927"/>
    </source>
</evidence>
<dbReference type="SMART" id="SM00178">
    <property type="entry name" value="SAR"/>
    <property type="match status" value="1"/>
</dbReference>
<dbReference type="GO" id="GO:0005765">
    <property type="term" value="C:lysosomal membrane"/>
    <property type="evidence" value="ECO:0007669"/>
    <property type="project" value="UniProtKB-SubCell"/>
</dbReference>
<feature type="binding site" evidence="14">
    <location>
        <position position="137"/>
    </location>
    <ligand>
        <name>GTP</name>
        <dbReference type="ChEBI" id="CHEBI:37565"/>
    </ligand>
</feature>
<keyword evidence="12 15" id="KW-0342">GTP-binding</keyword>
<dbReference type="GO" id="GO:0005783">
    <property type="term" value="C:endoplasmic reticulum"/>
    <property type="evidence" value="ECO:0007669"/>
    <property type="project" value="UniProtKB-SubCell"/>
</dbReference>
<feature type="binding site" evidence="15">
    <location>
        <begin position="32"/>
        <end position="39"/>
    </location>
    <ligand>
        <name>GTP</name>
        <dbReference type="ChEBI" id="CHEBI:37565"/>
    </ligand>
</feature>
<dbReference type="GO" id="GO:0005794">
    <property type="term" value="C:Golgi apparatus"/>
    <property type="evidence" value="ECO:0007669"/>
    <property type="project" value="UniProtKB-SubCell"/>
</dbReference>
<evidence type="ECO:0000256" key="6">
    <source>
        <dbReference type="ARBA" id="ARBA00022448"/>
    </source>
</evidence>
<evidence type="ECO:0000256" key="9">
    <source>
        <dbReference type="ARBA" id="ARBA00022892"/>
    </source>
</evidence>
<dbReference type="InterPro" id="IPR027417">
    <property type="entry name" value="P-loop_NTPase"/>
</dbReference>
<feature type="binding site" evidence="14">
    <location>
        <position position="38"/>
    </location>
    <ligand>
        <name>GTP</name>
        <dbReference type="ChEBI" id="CHEBI:37565"/>
    </ligand>
</feature>
<dbReference type="GeneTree" id="ENSGT00940000155276"/>
<dbReference type="InterPro" id="IPR006689">
    <property type="entry name" value="Small_GTPase_ARF/SAR"/>
</dbReference>
<dbReference type="STRING" id="9545.ENSMNEP00000005708"/>
<comment type="subcellular location">
    <subcellularLocation>
        <location evidence="1">Endoplasmic reticulum</location>
    </subcellularLocation>
    <subcellularLocation>
        <location evidence="2">Golgi apparatus</location>
    </subcellularLocation>
    <subcellularLocation>
        <location evidence="3">Lysosome membrane</location>
    </subcellularLocation>
</comment>
<keyword evidence="10" id="KW-0653">Protein transport</keyword>
<protein>
    <recommendedName>
        <fullName evidence="5">small monomeric GTPase</fullName>
        <ecNumber evidence="5">3.6.5.2</ecNumber>
    </recommendedName>
</protein>
<keyword evidence="16" id="KW-0479">Metal-binding</keyword>